<keyword evidence="9" id="KW-1185">Reference proteome</keyword>
<keyword evidence="5" id="KW-0574">Periplasm</keyword>
<evidence type="ECO:0000313" key="9">
    <source>
        <dbReference type="Proteomes" id="UP001305746"/>
    </source>
</evidence>
<dbReference type="PIRSF" id="PIRSF006281">
    <property type="entry name" value="MdoG"/>
    <property type="match status" value="1"/>
</dbReference>
<name>A0ABU5P1F4_9GAMM</name>
<comment type="similarity">
    <text evidence="3">Belongs to the OpgD/OpgG family.</text>
</comment>
<dbReference type="PANTHER" id="PTHR30504:SF3">
    <property type="entry name" value="GLUCANS BIOSYNTHESIS PROTEIN D"/>
    <property type="match status" value="1"/>
</dbReference>
<dbReference type="InterPro" id="IPR014718">
    <property type="entry name" value="GH-type_carb-bd"/>
</dbReference>
<evidence type="ECO:0000256" key="3">
    <source>
        <dbReference type="ARBA" id="ARBA00009284"/>
    </source>
</evidence>
<sequence>MDRRTLIKALALGAGGVWALKMGAVSAAQTDGPAASQGQAFSLDWLKGQARYLARQPYVAPGDTLPDALHGLSWDEYQGIRFRPERALWADQDLAFQIQLFHLGLYFQSPVRIHEVINGLAHPVAYDADMFQHEGNQALGELPSDLGFAGFRIHYHTNFQLDLAAFLGASYFRAVGKAMQFGLSARGLAVNTAAPDGEEFPRFTAFWLERPEPGAHQLRVWAMLDSPSVAGAYAFLLEPGPVFSMDVEVALYPRTELDRIGFAPLTSMYQVGENSRRIAYDWRPEIHDSDGLLMHTGAGQWLWRPLANPAALRYNSFLDRDPKGFGLLQRDRSFANYQDDGVFYDRRPSLWIEPRSGWGAGRVELVEIPTVDETFDNIVAYWNPDQILVPNREYLFAYRMSWGEVEPEVQSGLASVRATRTGLGGVVGQPREYFSWRFVIDFQGGLLTMLAEDAEVVPDIKASRGRVEITSARPLASIRGYRAMFDLVPDESESPIDLSLVLRRGTQILTETWVYQYTPPPPADRKLV</sequence>
<proteinExistence type="inferred from homology"/>
<dbReference type="InterPro" id="IPR014756">
    <property type="entry name" value="Ig_E-set"/>
</dbReference>
<feature type="chain" id="PRO_5045844289" evidence="6">
    <location>
        <begin position="28"/>
        <end position="528"/>
    </location>
</feature>
<evidence type="ECO:0000259" key="7">
    <source>
        <dbReference type="Pfam" id="PF04349"/>
    </source>
</evidence>
<dbReference type="Proteomes" id="UP001305746">
    <property type="component" value="Unassembled WGS sequence"/>
</dbReference>
<dbReference type="RefSeq" id="WP_322856264.1">
    <property type="nucleotide sequence ID" value="NZ_JAYDCJ010000003.1"/>
</dbReference>
<feature type="signal peptide" evidence="6">
    <location>
        <begin position="1"/>
        <end position="27"/>
    </location>
</feature>
<dbReference type="Gene3D" id="2.70.98.10">
    <property type="match status" value="1"/>
</dbReference>
<comment type="caution">
    <text evidence="8">The sequence shown here is derived from an EMBL/GenBank/DDBJ whole genome shotgun (WGS) entry which is preliminary data.</text>
</comment>
<evidence type="ECO:0000256" key="4">
    <source>
        <dbReference type="ARBA" id="ARBA00022729"/>
    </source>
</evidence>
<dbReference type="InterPro" id="IPR011013">
    <property type="entry name" value="Gal_mutarotase_sf_dom"/>
</dbReference>
<dbReference type="SUPFAM" id="SSF81296">
    <property type="entry name" value="E set domains"/>
    <property type="match status" value="1"/>
</dbReference>
<dbReference type="PANTHER" id="PTHR30504">
    <property type="entry name" value="GLUCANS BIOSYNTHESIS PROTEIN"/>
    <property type="match status" value="1"/>
</dbReference>
<dbReference type="SUPFAM" id="SSF74650">
    <property type="entry name" value="Galactose mutarotase-like"/>
    <property type="match status" value="1"/>
</dbReference>
<accession>A0ABU5P1F4</accession>
<evidence type="ECO:0000256" key="2">
    <source>
        <dbReference type="ARBA" id="ARBA00005001"/>
    </source>
</evidence>
<organism evidence="8 9">
    <name type="scientific">Marinobacter qingdaonensis</name>
    <dbReference type="NCBI Taxonomy" id="3108486"/>
    <lineage>
        <taxon>Bacteria</taxon>
        <taxon>Pseudomonadati</taxon>
        <taxon>Pseudomonadota</taxon>
        <taxon>Gammaproteobacteria</taxon>
        <taxon>Pseudomonadales</taxon>
        <taxon>Marinobacteraceae</taxon>
        <taxon>Marinobacter</taxon>
    </lineage>
</organism>
<evidence type="ECO:0000256" key="1">
    <source>
        <dbReference type="ARBA" id="ARBA00004418"/>
    </source>
</evidence>
<dbReference type="EMBL" id="JAYDCJ010000003">
    <property type="protein sequence ID" value="MEA1081822.1"/>
    <property type="molecule type" value="Genomic_DNA"/>
</dbReference>
<dbReference type="Pfam" id="PF04349">
    <property type="entry name" value="MdoG"/>
    <property type="match status" value="1"/>
</dbReference>
<keyword evidence="4 6" id="KW-0732">Signal</keyword>
<comment type="pathway">
    <text evidence="2">Glycan metabolism; osmoregulated periplasmic glucan (OPG) biosynthesis.</text>
</comment>
<evidence type="ECO:0000313" key="8">
    <source>
        <dbReference type="EMBL" id="MEA1081822.1"/>
    </source>
</evidence>
<dbReference type="InterPro" id="IPR007444">
    <property type="entry name" value="Glucan_biosyn_MdoG_C"/>
</dbReference>
<gene>
    <name evidence="8" type="ORF">U5822_14195</name>
</gene>
<evidence type="ECO:0000256" key="5">
    <source>
        <dbReference type="ARBA" id="ARBA00022764"/>
    </source>
</evidence>
<dbReference type="Gene3D" id="2.60.40.10">
    <property type="entry name" value="Immunoglobulins"/>
    <property type="match status" value="1"/>
</dbReference>
<protein>
    <submittedName>
        <fullName evidence="8">Glucan biosynthesis protein</fullName>
    </submittedName>
</protein>
<reference evidence="8 9" key="1">
    <citation type="submission" date="2023-12" db="EMBL/GenBank/DDBJ databases">
        <title>Marinobacter qingdaonensis sp. nov., isolated from the intertidal sediment of Qingdao, PR China.</title>
        <authorList>
            <person name="Li Y."/>
        </authorList>
    </citation>
    <scope>NUCLEOTIDE SEQUENCE [LARGE SCALE GENOMIC DNA]</scope>
    <source>
        <strain evidence="8 9">ASW11-75</strain>
    </source>
</reference>
<comment type="subcellular location">
    <subcellularLocation>
        <location evidence="1">Periplasm</location>
    </subcellularLocation>
</comment>
<dbReference type="InterPro" id="IPR013783">
    <property type="entry name" value="Ig-like_fold"/>
</dbReference>
<dbReference type="InterPro" id="IPR014438">
    <property type="entry name" value="Glucan_biosyn_MdoG/MdoD"/>
</dbReference>
<evidence type="ECO:0000256" key="6">
    <source>
        <dbReference type="SAM" id="SignalP"/>
    </source>
</evidence>
<feature type="domain" description="Glucan biosynthesis periplasmic MdoG C-terminal" evidence="7">
    <location>
        <begin position="41"/>
        <end position="517"/>
    </location>
</feature>